<evidence type="ECO:0000256" key="1">
    <source>
        <dbReference type="SAM" id="SignalP"/>
    </source>
</evidence>
<dbReference type="EMBL" id="BT123310">
    <property type="protein sequence ID" value="ADE76638.1"/>
    <property type="molecule type" value="mRNA"/>
</dbReference>
<protein>
    <submittedName>
        <fullName evidence="2">Uncharacterized protein</fullName>
    </submittedName>
</protein>
<evidence type="ECO:0000313" key="2">
    <source>
        <dbReference type="EMBL" id="ADE76638.1"/>
    </source>
</evidence>
<keyword evidence="1" id="KW-0732">Signal</keyword>
<organism evidence="2">
    <name type="scientific">Picea sitchensis</name>
    <name type="common">Sitka spruce</name>
    <name type="synonym">Pinus sitchensis</name>
    <dbReference type="NCBI Taxonomy" id="3332"/>
    <lineage>
        <taxon>Eukaryota</taxon>
        <taxon>Viridiplantae</taxon>
        <taxon>Streptophyta</taxon>
        <taxon>Embryophyta</taxon>
        <taxon>Tracheophyta</taxon>
        <taxon>Spermatophyta</taxon>
        <taxon>Pinopsida</taxon>
        <taxon>Pinidae</taxon>
        <taxon>Conifers I</taxon>
        <taxon>Pinales</taxon>
        <taxon>Pinaceae</taxon>
        <taxon>Picea</taxon>
    </lineage>
</organism>
<reference evidence="2" key="1">
    <citation type="submission" date="2010-04" db="EMBL/GenBank/DDBJ databases">
        <authorList>
            <person name="Reid K.E."/>
            <person name="Liao N."/>
            <person name="Chan S."/>
            <person name="Docking R."/>
            <person name="Taylor G."/>
            <person name="Moore R."/>
            <person name="Mayo M."/>
            <person name="Munro S."/>
            <person name="King J."/>
            <person name="Yanchuk A."/>
            <person name="Holt R."/>
            <person name="Jones S."/>
            <person name="Marra M."/>
            <person name="Ritland C.E."/>
            <person name="Ritland K."/>
            <person name="Bohlmann J."/>
        </authorList>
    </citation>
    <scope>NUCLEOTIDE SEQUENCE</scope>
    <source>
        <tissue evidence="2">Bud</tissue>
    </source>
</reference>
<sequence>MAFERVPCQGMNFLSMVMLWLVKDLQSAMKLSDSLRDQRDWYLMRLTNLSISPPESHSRITGFLKRDLLDFSLTRCCCLIRFIFPCHRFILRTILHLREMFEPESRKAAGQFKRFRVRAVVSPEISGNGALLFDAQEAH</sequence>
<proteinExistence type="evidence at transcript level"/>
<feature type="chain" id="PRO_5003069138" evidence="1">
    <location>
        <begin position="29"/>
        <end position="139"/>
    </location>
</feature>
<dbReference type="AlphaFoldDB" id="D5AAR9"/>
<accession>D5AAR9</accession>
<feature type="signal peptide" evidence="1">
    <location>
        <begin position="1"/>
        <end position="28"/>
    </location>
</feature>
<name>D5AAR9_PICSI</name>